<evidence type="ECO:0000256" key="1">
    <source>
        <dbReference type="SAM" id="SignalP"/>
    </source>
</evidence>
<name>A0A6A6EJL5_9PEZI</name>
<keyword evidence="3" id="KW-1185">Reference proteome</keyword>
<keyword evidence="1" id="KW-0732">Signal</keyword>
<reference evidence="2" key="1">
    <citation type="journal article" date="2020" name="Stud. Mycol.">
        <title>101 Dothideomycetes genomes: a test case for predicting lifestyles and emergence of pathogens.</title>
        <authorList>
            <person name="Haridas S."/>
            <person name="Albert R."/>
            <person name="Binder M."/>
            <person name="Bloem J."/>
            <person name="Labutti K."/>
            <person name="Salamov A."/>
            <person name="Andreopoulos B."/>
            <person name="Baker S."/>
            <person name="Barry K."/>
            <person name="Bills G."/>
            <person name="Bluhm B."/>
            <person name="Cannon C."/>
            <person name="Castanera R."/>
            <person name="Culley D."/>
            <person name="Daum C."/>
            <person name="Ezra D."/>
            <person name="Gonzalez J."/>
            <person name="Henrissat B."/>
            <person name="Kuo A."/>
            <person name="Liang C."/>
            <person name="Lipzen A."/>
            <person name="Lutzoni F."/>
            <person name="Magnuson J."/>
            <person name="Mondo S."/>
            <person name="Nolan M."/>
            <person name="Ohm R."/>
            <person name="Pangilinan J."/>
            <person name="Park H.-J."/>
            <person name="Ramirez L."/>
            <person name="Alfaro M."/>
            <person name="Sun H."/>
            <person name="Tritt A."/>
            <person name="Yoshinaga Y."/>
            <person name="Zwiers L.-H."/>
            <person name="Turgeon B."/>
            <person name="Goodwin S."/>
            <person name="Spatafora J."/>
            <person name="Crous P."/>
            <person name="Grigoriev I."/>
        </authorList>
    </citation>
    <scope>NUCLEOTIDE SEQUENCE</scope>
    <source>
        <strain evidence="2">CBS 207.26</strain>
    </source>
</reference>
<dbReference type="AlphaFoldDB" id="A0A6A6EJL5"/>
<dbReference type="EMBL" id="ML994617">
    <property type="protein sequence ID" value="KAF2191132.1"/>
    <property type="molecule type" value="Genomic_DNA"/>
</dbReference>
<evidence type="ECO:0008006" key="4">
    <source>
        <dbReference type="Google" id="ProtNLM"/>
    </source>
</evidence>
<gene>
    <name evidence="2" type="ORF">K469DRAFT_365267</name>
</gene>
<protein>
    <recommendedName>
        <fullName evidence="4">Secreted protein</fullName>
    </recommendedName>
</protein>
<sequence>MVSTIVIASLLNHSVFSCLVHHSHLLYCEVWWRWWGSSKQQNAPQCQHRGSNRLQILNQWPDIRRYGPAQLLRRSRR</sequence>
<proteinExistence type="predicted"/>
<feature type="signal peptide" evidence="1">
    <location>
        <begin position="1"/>
        <end position="17"/>
    </location>
</feature>
<evidence type="ECO:0000313" key="2">
    <source>
        <dbReference type="EMBL" id="KAF2191132.1"/>
    </source>
</evidence>
<accession>A0A6A6EJL5</accession>
<evidence type="ECO:0000313" key="3">
    <source>
        <dbReference type="Proteomes" id="UP000800200"/>
    </source>
</evidence>
<feature type="chain" id="PRO_5025490597" description="Secreted protein" evidence="1">
    <location>
        <begin position="18"/>
        <end position="77"/>
    </location>
</feature>
<organism evidence="2 3">
    <name type="scientific">Zopfia rhizophila CBS 207.26</name>
    <dbReference type="NCBI Taxonomy" id="1314779"/>
    <lineage>
        <taxon>Eukaryota</taxon>
        <taxon>Fungi</taxon>
        <taxon>Dikarya</taxon>
        <taxon>Ascomycota</taxon>
        <taxon>Pezizomycotina</taxon>
        <taxon>Dothideomycetes</taxon>
        <taxon>Dothideomycetes incertae sedis</taxon>
        <taxon>Zopfiaceae</taxon>
        <taxon>Zopfia</taxon>
    </lineage>
</organism>
<dbReference type="Proteomes" id="UP000800200">
    <property type="component" value="Unassembled WGS sequence"/>
</dbReference>